<keyword evidence="2" id="KW-0597">Phosphoprotein</keyword>
<dbReference type="OrthoDB" id="9131849at2"/>
<dbReference type="InterPro" id="IPR036641">
    <property type="entry name" value="HPT_dom_sf"/>
</dbReference>
<dbReference type="GO" id="GO:0004672">
    <property type="term" value="F:protein kinase activity"/>
    <property type="evidence" value="ECO:0007669"/>
    <property type="project" value="UniProtKB-ARBA"/>
</dbReference>
<dbReference type="Pfam" id="PF01627">
    <property type="entry name" value="Hpt"/>
    <property type="match status" value="1"/>
</dbReference>
<keyword evidence="5" id="KW-1185">Reference proteome</keyword>
<dbReference type="PROSITE" id="PS50894">
    <property type="entry name" value="HPT"/>
    <property type="match status" value="1"/>
</dbReference>
<reference evidence="4 5" key="1">
    <citation type="submission" date="2017-01" db="EMBL/GenBank/DDBJ databases">
        <title>Draft genome sequence of Pseudomonas pachastrellae type strain CCUG 46540T from a deep sea.</title>
        <authorList>
            <person name="Gomila M."/>
            <person name="Mulet M."/>
            <person name="Lalucat J."/>
            <person name="Garcia-Valdes E."/>
        </authorList>
    </citation>
    <scope>NUCLEOTIDE SEQUENCE [LARGE SCALE GENOMIC DNA]</scope>
    <source>
        <strain evidence="4 5">CCUG 46540</strain>
    </source>
</reference>
<comment type="caution">
    <text evidence="4">The sequence shown here is derived from an EMBL/GenBank/DDBJ whole genome shotgun (WGS) entry which is preliminary data.</text>
</comment>
<dbReference type="EMBL" id="MUBC01000001">
    <property type="protein sequence ID" value="ONM45913.1"/>
    <property type="molecule type" value="Genomic_DNA"/>
</dbReference>
<feature type="domain" description="HPt" evidence="3">
    <location>
        <begin position="16"/>
        <end position="107"/>
    </location>
</feature>
<dbReference type="GO" id="GO:0000160">
    <property type="term" value="P:phosphorelay signal transduction system"/>
    <property type="evidence" value="ECO:0007669"/>
    <property type="project" value="UniProtKB-KW"/>
</dbReference>
<name>A0A1S8DKH3_9GAMM</name>
<evidence type="ECO:0000259" key="3">
    <source>
        <dbReference type="PROSITE" id="PS50894"/>
    </source>
</evidence>
<sequence>MQDVNPAVLQALQELMQDDYALLLDTFLGDADLRMRQLREALSAGDMNAFRQAAHSFKGSCGNMGAAALEQACLEAEAAGLAEDRAAAAKALTVIEQAFSRAQPLLR</sequence>
<dbReference type="SMART" id="SM00073">
    <property type="entry name" value="HPT"/>
    <property type="match status" value="1"/>
</dbReference>
<dbReference type="InterPro" id="IPR008207">
    <property type="entry name" value="Sig_transdc_His_kin_Hpt_dom"/>
</dbReference>
<protein>
    <recommendedName>
        <fullName evidence="3">HPt domain-containing protein</fullName>
    </recommendedName>
</protein>
<dbReference type="SUPFAM" id="SSF47226">
    <property type="entry name" value="Histidine-containing phosphotransfer domain, HPT domain"/>
    <property type="match status" value="1"/>
</dbReference>
<evidence type="ECO:0000256" key="2">
    <source>
        <dbReference type="PROSITE-ProRule" id="PRU00110"/>
    </source>
</evidence>
<proteinExistence type="predicted"/>
<accession>A0A1S8DKH3</accession>
<dbReference type="AlphaFoldDB" id="A0A1S8DKH3"/>
<evidence type="ECO:0000313" key="5">
    <source>
        <dbReference type="Proteomes" id="UP000242847"/>
    </source>
</evidence>
<dbReference type="STRING" id="254161.SAMN05216256_104158"/>
<organism evidence="4 5">
    <name type="scientific">Halopseudomonas pachastrellae</name>
    <dbReference type="NCBI Taxonomy" id="254161"/>
    <lineage>
        <taxon>Bacteria</taxon>
        <taxon>Pseudomonadati</taxon>
        <taxon>Pseudomonadota</taxon>
        <taxon>Gammaproteobacteria</taxon>
        <taxon>Pseudomonadales</taxon>
        <taxon>Pseudomonadaceae</taxon>
        <taxon>Halopseudomonas</taxon>
    </lineage>
</organism>
<evidence type="ECO:0000256" key="1">
    <source>
        <dbReference type="ARBA" id="ARBA00023012"/>
    </source>
</evidence>
<gene>
    <name evidence="4" type="ORF">BXT89_00245</name>
</gene>
<keyword evidence="1" id="KW-0902">Two-component regulatory system</keyword>
<dbReference type="Proteomes" id="UP000242847">
    <property type="component" value="Unassembled WGS sequence"/>
</dbReference>
<dbReference type="Gene3D" id="1.20.120.160">
    <property type="entry name" value="HPT domain"/>
    <property type="match status" value="1"/>
</dbReference>
<feature type="modified residue" description="Phosphohistidine" evidence="2">
    <location>
        <position position="55"/>
    </location>
</feature>
<evidence type="ECO:0000313" key="4">
    <source>
        <dbReference type="EMBL" id="ONM45913.1"/>
    </source>
</evidence>